<evidence type="ECO:0000256" key="1">
    <source>
        <dbReference type="SAM" id="Phobius"/>
    </source>
</evidence>
<reference evidence="2" key="1">
    <citation type="submission" date="2020-06" db="EMBL/GenBank/DDBJ databases">
        <authorList>
            <person name="Li T."/>
            <person name="Hu X."/>
            <person name="Zhang T."/>
            <person name="Song X."/>
            <person name="Zhang H."/>
            <person name="Dai N."/>
            <person name="Sheng W."/>
            <person name="Hou X."/>
            <person name="Wei L."/>
        </authorList>
    </citation>
    <scope>NUCLEOTIDE SEQUENCE</scope>
    <source>
        <strain evidence="2">G02</strain>
        <tissue evidence="2">Leaf</tissue>
    </source>
</reference>
<protein>
    <submittedName>
        <fullName evidence="2">Uncharacterized protein</fullName>
    </submittedName>
</protein>
<organism evidence="2">
    <name type="scientific">Sesamum radiatum</name>
    <name type="common">Black benniseed</name>
    <dbReference type="NCBI Taxonomy" id="300843"/>
    <lineage>
        <taxon>Eukaryota</taxon>
        <taxon>Viridiplantae</taxon>
        <taxon>Streptophyta</taxon>
        <taxon>Embryophyta</taxon>
        <taxon>Tracheophyta</taxon>
        <taxon>Spermatophyta</taxon>
        <taxon>Magnoliopsida</taxon>
        <taxon>eudicotyledons</taxon>
        <taxon>Gunneridae</taxon>
        <taxon>Pentapetalae</taxon>
        <taxon>asterids</taxon>
        <taxon>lamiids</taxon>
        <taxon>Lamiales</taxon>
        <taxon>Pedaliaceae</taxon>
        <taxon>Sesamum</taxon>
    </lineage>
</organism>
<gene>
    <name evidence="2" type="ORF">Sradi_3326100</name>
</gene>
<accession>A0AAW2R2M3</accession>
<reference evidence="2" key="2">
    <citation type="journal article" date="2024" name="Plant">
        <title>Genomic evolution and insights into agronomic trait innovations of Sesamum species.</title>
        <authorList>
            <person name="Miao H."/>
            <person name="Wang L."/>
            <person name="Qu L."/>
            <person name="Liu H."/>
            <person name="Sun Y."/>
            <person name="Le M."/>
            <person name="Wang Q."/>
            <person name="Wei S."/>
            <person name="Zheng Y."/>
            <person name="Lin W."/>
            <person name="Duan Y."/>
            <person name="Cao H."/>
            <person name="Xiong S."/>
            <person name="Wang X."/>
            <person name="Wei L."/>
            <person name="Li C."/>
            <person name="Ma Q."/>
            <person name="Ju M."/>
            <person name="Zhao R."/>
            <person name="Li G."/>
            <person name="Mu C."/>
            <person name="Tian Q."/>
            <person name="Mei H."/>
            <person name="Zhang T."/>
            <person name="Gao T."/>
            <person name="Zhang H."/>
        </authorList>
    </citation>
    <scope>NUCLEOTIDE SEQUENCE</scope>
    <source>
        <strain evidence="2">G02</strain>
    </source>
</reference>
<dbReference type="AlphaFoldDB" id="A0AAW2R2M3"/>
<name>A0AAW2R2M3_SESRA</name>
<sequence>MIPALPNFLRRTTCWQLNITGTGFLRVIFSLYTYCSLFLLLMLREEVPFTNAYRLEDEPYWNELLTIFNADGIEDPEVIPVDISIDDDGDSVGSNVTD</sequence>
<keyword evidence="1" id="KW-1133">Transmembrane helix</keyword>
<proteinExistence type="predicted"/>
<keyword evidence="1" id="KW-0472">Membrane</keyword>
<evidence type="ECO:0000313" key="2">
    <source>
        <dbReference type="EMBL" id="KAL0374104.1"/>
    </source>
</evidence>
<dbReference type="EMBL" id="JACGWJ010000014">
    <property type="protein sequence ID" value="KAL0374104.1"/>
    <property type="molecule type" value="Genomic_DNA"/>
</dbReference>
<comment type="caution">
    <text evidence="2">The sequence shown here is derived from an EMBL/GenBank/DDBJ whole genome shotgun (WGS) entry which is preliminary data.</text>
</comment>
<feature type="transmembrane region" description="Helical" evidence="1">
    <location>
        <begin position="23"/>
        <end position="43"/>
    </location>
</feature>
<keyword evidence="1" id="KW-0812">Transmembrane</keyword>